<dbReference type="PANTHER" id="PTHR33529:SF6">
    <property type="entry name" value="YJGP_YJGQ FAMILY PERMEASE"/>
    <property type="match status" value="1"/>
</dbReference>
<evidence type="ECO:0000256" key="2">
    <source>
        <dbReference type="ARBA" id="ARBA00022475"/>
    </source>
</evidence>
<keyword evidence="3 6" id="KW-0812">Transmembrane</keyword>
<keyword evidence="4 6" id="KW-1133">Transmembrane helix</keyword>
<name>A0ABT3G1X4_9BACT</name>
<dbReference type="Pfam" id="PF03739">
    <property type="entry name" value="LptF_LptG"/>
    <property type="match status" value="1"/>
</dbReference>
<evidence type="ECO:0000256" key="5">
    <source>
        <dbReference type="ARBA" id="ARBA00023136"/>
    </source>
</evidence>
<keyword evidence="2" id="KW-1003">Cell membrane</keyword>
<gene>
    <name evidence="7" type="ORF">OJ996_09600</name>
</gene>
<accession>A0ABT3G1X4</accession>
<evidence type="ECO:0000313" key="8">
    <source>
        <dbReference type="Proteomes" id="UP001165653"/>
    </source>
</evidence>
<dbReference type="PANTHER" id="PTHR33529">
    <property type="entry name" value="SLR0882 PROTEIN-RELATED"/>
    <property type="match status" value="1"/>
</dbReference>
<evidence type="ECO:0000256" key="6">
    <source>
        <dbReference type="SAM" id="Phobius"/>
    </source>
</evidence>
<comment type="subcellular location">
    <subcellularLocation>
        <location evidence="1">Cell membrane</location>
        <topology evidence="1">Multi-pass membrane protein</topology>
    </subcellularLocation>
</comment>
<feature type="transmembrane region" description="Helical" evidence="6">
    <location>
        <begin position="316"/>
        <end position="337"/>
    </location>
</feature>
<keyword evidence="5 6" id="KW-0472">Membrane</keyword>
<evidence type="ECO:0000256" key="1">
    <source>
        <dbReference type="ARBA" id="ARBA00004651"/>
    </source>
</evidence>
<reference evidence="7" key="1">
    <citation type="submission" date="2022-10" db="EMBL/GenBank/DDBJ databases">
        <title>Luteolibacter sp. GHJ8, whole genome shotgun sequencing project.</title>
        <authorList>
            <person name="Zhao G."/>
            <person name="Shen L."/>
        </authorList>
    </citation>
    <scope>NUCLEOTIDE SEQUENCE</scope>
    <source>
        <strain evidence="7">GHJ8</strain>
    </source>
</reference>
<evidence type="ECO:0000313" key="7">
    <source>
        <dbReference type="EMBL" id="MCW1913830.1"/>
    </source>
</evidence>
<feature type="transmembrane region" description="Helical" evidence="6">
    <location>
        <begin position="343"/>
        <end position="363"/>
    </location>
</feature>
<proteinExistence type="predicted"/>
<dbReference type="Proteomes" id="UP001165653">
    <property type="component" value="Unassembled WGS sequence"/>
</dbReference>
<comment type="caution">
    <text evidence="7">The sequence shown here is derived from an EMBL/GenBank/DDBJ whole genome shotgun (WGS) entry which is preliminary data.</text>
</comment>
<dbReference type="RefSeq" id="WP_264513333.1">
    <property type="nucleotide sequence ID" value="NZ_JAPDDR010000004.1"/>
</dbReference>
<evidence type="ECO:0000256" key="3">
    <source>
        <dbReference type="ARBA" id="ARBA00022692"/>
    </source>
</evidence>
<protein>
    <submittedName>
        <fullName evidence="7">LptF/LptG family permease</fullName>
    </submittedName>
</protein>
<sequence length="369" mass="41040">MRLSDRYIGRQVLMGTVFAILLLSTILIMGSVFQKIRPLLVEFGAPISIIWDFLISVIPFSLIYTIPWAFLSAVLLVFGRMSSDHELTGFRVAGISLTRLSAPVFVIGAALSALCLWLNVEVAPKSNKFADDILIRAFFMDPRSMLRAAAEEDGLDRLEESAKNARVYLDESDGTNLKGLHLFVIPDPNAEKPGPARYVHAMRAQAVVDDVKKEFRFHLFDAYFESTKDDGKPEIAVSSEAVPAVVPFELRARKDKPSAMTNDEIYTYLDNRRLPPRYAIGRYWAEAQRRYSSSFACLAFAFIGVPLGIKARRKDTSTGLILSLLIGAAYFICGMGGGTTKEAVLAGLWGPNIVCILLGLYLLRRARFR</sequence>
<keyword evidence="8" id="KW-1185">Reference proteome</keyword>
<dbReference type="InterPro" id="IPR005495">
    <property type="entry name" value="LptG/LptF_permease"/>
</dbReference>
<feature type="transmembrane region" description="Helical" evidence="6">
    <location>
        <begin position="12"/>
        <end position="33"/>
    </location>
</feature>
<dbReference type="EMBL" id="JAPDDR010000004">
    <property type="protein sequence ID" value="MCW1913830.1"/>
    <property type="molecule type" value="Genomic_DNA"/>
</dbReference>
<feature type="transmembrane region" description="Helical" evidence="6">
    <location>
        <begin position="53"/>
        <end position="79"/>
    </location>
</feature>
<evidence type="ECO:0000256" key="4">
    <source>
        <dbReference type="ARBA" id="ARBA00022989"/>
    </source>
</evidence>
<organism evidence="7 8">
    <name type="scientific">Luteolibacter rhizosphaerae</name>
    <dbReference type="NCBI Taxonomy" id="2989719"/>
    <lineage>
        <taxon>Bacteria</taxon>
        <taxon>Pseudomonadati</taxon>
        <taxon>Verrucomicrobiota</taxon>
        <taxon>Verrucomicrobiia</taxon>
        <taxon>Verrucomicrobiales</taxon>
        <taxon>Verrucomicrobiaceae</taxon>
        <taxon>Luteolibacter</taxon>
    </lineage>
</organism>